<gene>
    <name evidence="14" type="ORF">DS2_00765</name>
</gene>
<dbReference type="EMBL" id="ARZY01000001">
    <property type="protein sequence ID" value="EWH12208.1"/>
    <property type="molecule type" value="Genomic_DNA"/>
</dbReference>
<dbReference type="OrthoDB" id="9799895at2"/>
<comment type="function">
    <text evidence="1 12">Required for the export of heme to the periplasm for the biogenesis of c-type cytochromes.</text>
</comment>
<evidence type="ECO:0000256" key="9">
    <source>
        <dbReference type="ARBA" id="ARBA00022748"/>
    </source>
</evidence>
<evidence type="ECO:0000256" key="13">
    <source>
        <dbReference type="SAM" id="Phobius"/>
    </source>
</evidence>
<proteinExistence type="inferred from homology"/>
<name>W7QWT6_9ALTE</name>
<protein>
    <recommendedName>
        <fullName evidence="4 12">Heme exporter protein B</fullName>
    </recommendedName>
</protein>
<dbReference type="PANTHER" id="PTHR30070">
    <property type="entry name" value="HEME EXPORTER PROTEIN B"/>
    <property type="match status" value="1"/>
</dbReference>
<dbReference type="STRING" id="1328313.DS2_00765"/>
<keyword evidence="7 12" id="KW-0997">Cell inner membrane</keyword>
<dbReference type="AlphaFoldDB" id="W7QWT6"/>
<evidence type="ECO:0000256" key="5">
    <source>
        <dbReference type="ARBA" id="ARBA00022448"/>
    </source>
</evidence>
<dbReference type="GO" id="GO:0005886">
    <property type="term" value="C:plasma membrane"/>
    <property type="evidence" value="ECO:0007669"/>
    <property type="project" value="UniProtKB-SubCell"/>
</dbReference>
<keyword evidence="11 12" id="KW-0472">Membrane</keyword>
<keyword evidence="5 12" id="KW-0813">Transport</keyword>
<dbReference type="PANTHER" id="PTHR30070:SF1">
    <property type="entry name" value="CYTOCHROME C BIOGENESIS B-RELATED"/>
    <property type="match status" value="1"/>
</dbReference>
<feature type="transmembrane region" description="Helical" evidence="13">
    <location>
        <begin position="196"/>
        <end position="219"/>
    </location>
</feature>
<dbReference type="GO" id="GO:0017004">
    <property type="term" value="P:cytochrome complex assembly"/>
    <property type="evidence" value="ECO:0007669"/>
    <property type="project" value="UniProtKB-KW"/>
</dbReference>
<feature type="transmembrane region" description="Helical" evidence="13">
    <location>
        <begin position="164"/>
        <end position="184"/>
    </location>
</feature>
<dbReference type="eggNOG" id="COG2386">
    <property type="taxonomic scope" value="Bacteria"/>
</dbReference>
<keyword evidence="15" id="KW-1185">Reference proteome</keyword>
<feature type="transmembrane region" description="Helical" evidence="13">
    <location>
        <begin position="49"/>
        <end position="70"/>
    </location>
</feature>
<keyword evidence="6 12" id="KW-1003">Cell membrane</keyword>
<dbReference type="InterPro" id="IPR003544">
    <property type="entry name" value="Cyt_c_biogenesis_CcmB"/>
</dbReference>
<accession>W7QWT6</accession>
<dbReference type="Pfam" id="PF03379">
    <property type="entry name" value="CcmB"/>
    <property type="match status" value="1"/>
</dbReference>
<dbReference type="PRINTS" id="PR01414">
    <property type="entry name" value="CCMBBIOGNSIS"/>
</dbReference>
<evidence type="ECO:0000313" key="15">
    <source>
        <dbReference type="Proteomes" id="UP000019276"/>
    </source>
</evidence>
<evidence type="ECO:0000256" key="12">
    <source>
        <dbReference type="PIRNR" id="PIRNR002764"/>
    </source>
</evidence>
<evidence type="ECO:0000256" key="7">
    <source>
        <dbReference type="ARBA" id="ARBA00022519"/>
    </source>
</evidence>
<evidence type="ECO:0000256" key="11">
    <source>
        <dbReference type="ARBA" id="ARBA00023136"/>
    </source>
</evidence>
<evidence type="ECO:0000256" key="10">
    <source>
        <dbReference type="ARBA" id="ARBA00022989"/>
    </source>
</evidence>
<comment type="subcellular location">
    <subcellularLocation>
        <location evidence="2">Cell inner membrane</location>
        <topology evidence="2">Multi-pass membrane protein</topology>
    </subcellularLocation>
</comment>
<keyword evidence="10 13" id="KW-1133">Transmembrane helix</keyword>
<dbReference type="NCBIfam" id="TIGR01190">
    <property type="entry name" value="ccmB"/>
    <property type="match status" value="1"/>
</dbReference>
<dbReference type="RefSeq" id="WP_035012667.1">
    <property type="nucleotide sequence ID" value="NZ_ARZY01000001.1"/>
</dbReference>
<dbReference type="GO" id="GO:0015232">
    <property type="term" value="F:heme transmembrane transporter activity"/>
    <property type="evidence" value="ECO:0007669"/>
    <property type="project" value="InterPro"/>
</dbReference>
<sequence length="224" mass="24100">MSFSSFFIQSIKRDFQIAAIQKHEFILPVLFFILVIVLFPITVGPDGTMLSRLASAVGWIALILSMLIALPRMFAEDFENGWLEQVFLSGVPHSLIVLSRIVSFWLLYCLPLVFCSFLLVPFMSMEVGLWSVLVQTLLLGSILTACLGAVASALLVASRKGGGVMALLLIPLLVPSLIFAGAAMDAAQQSLPYTAPITILAALAVFSLTIAPLATAQALKLNMG</sequence>
<dbReference type="Proteomes" id="UP000019276">
    <property type="component" value="Unassembled WGS sequence"/>
</dbReference>
<dbReference type="PIRSF" id="PIRSF002764">
    <property type="entry name" value="CcmB"/>
    <property type="match status" value="1"/>
</dbReference>
<evidence type="ECO:0000256" key="3">
    <source>
        <dbReference type="ARBA" id="ARBA00010544"/>
    </source>
</evidence>
<feature type="transmembrane region" description="Helical" evidence="13">
    <location>
        <begin position="25"/>
        <end position="43"/>
    </location>
</feature>
<evidence type="ECO:0000256" key="2">
    <source>
        <dbReference type="ARBA" id="ARBA00004429"/>
    </source>
</evidence>
<keyword evidence="8 13" id="KW-0812">Transmembrane</keyword>
<dbReference type="GO" id="GO:1903607">
    <property type="term" value="P:cytochrome c biosynthetic process"/>
    <property type="evidence" value="ECO:0007669"/>
    <property type="project" value="TreeGrafter"/>
</dbReference>
<dbReference type="InterPro" id="IPR026031">
    <property type="entry name" value="Cyt_c_CcmB_bac"/>
</dbReference>
<keyword evidence="9 12" id="KW-0201">Cytochrome c-type biogenesis</keyword>
<evidence type="ECO:0000256" key="6">
    <source>
        <dbReference type="ARBA" id="ARBA00022475"/>
    </source>
</evidence>
<evidence type="ECO:0000256" key="1">
    <source>
        <dbReference type="ARBA" id="ARBA00002442"/>
    </source>
</evidence>
<evidence type="ECO:0000313" key="14">
    <source>
        <dbReference type="EMBL" id="EWH12208.1"/>
    </source>
</evidence>
<organism evidence="14 15">
    <name type="scientific">Catenovulum agarivorans DS-2</name>
    <dbReference type="NCBI Taxonomy" id="1328313"/>
    <lineage>
        <taxon>Bacteria</taxon>
        <taxon>Pseudomonadati</taxon>
        <taxon>Pseudomonadota</taxon>
        <taxon>Gammaproteobacteria</taxon>
        <taxon>Alteromonadales</taxon>
        <taxon>Alteromonadaceae</taxon>
        <taxon>Catenovulum</taxon>
    </lineage>
</organism>
<evidence type="ECO:0000256" key="4">
    <source>
        <dbReference type="ARBA" id="ARBA00016452"/>
    </source>
</evidence>
<comment type="caution">
    <text evidence="14">The sequence shown here is derived from an EMBL/GenBank/DDBJ whole genome shotgun (WGS) entry which is preliminary data.</text>
</comment>
<evidence type="ECO:0000256" key="8">
    <source>
        <dbReference type="ARBA" id="ARBA00022692"/>
    </source>
</evidence>
<reference evidence="14 15" key="1">
    <citation type="journal article" date="2014" name="Genome Announc.">
        <title>Draft Genome Sequence of the Agar-Degrading Bacterium Catenovulum sp. Strain DS-2, Isolated from Intestines of Haliotis diversicolor.</title>
        <authorList>
            <person name="Shan D."/>
            <person name="Li X."/>
            <person name="Gu Z."/>
            <person name="Wei G."/>
            <person name="Gao Z."/>
            <person name="Shao Z."/>
        </authorList>
    </citation>
    <scope>NUCLEOTIDE SEQUENCE [LARGE SCALE GENOMIC DNA]</scope>
    <source>
        <strain evidence="14 15">DS-2</strain>
    </source>
</reference>
<comment type="similarity">
    <text evidence="3 12">Belongs to the CcmB/CycW/HelB family.</text>
</comment>
<feature type="transmembrane region" description="Helical" evidence="13">
    <location>
        <begin position="129"/>
        <end position="157"/>
    </location>
</feature>
<feature type="transmembrane region" description="Helical" evidence="13">
    <location>
        <begin position="104"/>
        <end position="123"/>
    </location>
</feature>